<organism evidence="2 3">
    <name type="scientific">Thermoflexus hugenholtzii JAD2</name>
    <dbReference type="NCBI Taxonomy" id="877466"/>
    <lineage>
        <taxon>Bacteria</taxon>
        <taxon>Bacillati</taxon>
        <taxon>Chloroflexota</taxon>
        <taxon>Thermoflexia</taxon>
        <taxon>Thermoflexales</taxon>
        <taxon>Thermoflexaceae</taxon>
        <taxon>Thermoflexus</taxon>
    </lineage>
</organism>
<name>A0A212QSI4_9CHLR</name>
<keyword evidence="1" id="KW-0812">Transmembrane</keyword>
<dbReference type="InParanoid" id="A0A212QSI4"/>
<keyword evidence="1" id="KW-0472">Membrane</keyword>
<dbReference type="Proteomes" id="UP000197025">
    <property type="component" value="Unassembled WGS sequence"/>
</dbReference>
<protein>
    <submittedName>
        <fullName evidence="2">Uncharacterized protein</fullName>
    </submittedName>
</protein>
<dbReference type="EMBL" id="FYEK01000022">
    <property type="protein sequence ID" value="SNB62572.1"/>
    <property type="molecule type" value="Genomic_DNA"/>
</dbReference>
<feature type="transmembrane region" description="Helical" evidence="1">
    <location>
        <begin position="73"/>
        <end position="90"/>
    </location>
</feature>
<accession>A0A212QSI4</accession>
<feature type="transmembrane region" description="Helical" evidence="1">
    <location>
        <begin position="12"/>
        <end position="31"/>
    </location>
</feature>
<dbReference type="RefSeq" id="WP_088570818.1">
    <property type="nucleotide sequence ID" value="NZ_FYEK01000022.1"/>
</dbReference>
<keyword evidence="1" id="KW-1133">Transmembrane helix</keyword>
<keyword evidence="3" id="KW-1185">Reference proteome</keyword>
<evidence type="ECO:0000313" key="2">
    <source>
        <dbReference type="EMBL" id="SNB62572.1"/>
    </source>
</evidence>
<gene>
    <name evidence="2" type="ORF">SAMN02746019_00005490</name>
</gene>
<reference evidence="3" key="1">
    <citation type="submission" date="2017-06" db="EMBL/GenBank/DDBJ databases">
        <authorList>
            <person name="Varghese N."/>
            <person name="Submissions S."/>
        </authorList>
    </citation>
    <scope>NUCLEOTIDE SEQUENCE [LARGE SCALE GENOMIC DNA]</scope>
    <source>
        <strain evidence="3">JAD2</strain>
    </source>
</reference>
<dbReference type="AlphaFoldDB" id="A0A212QSI4"/>
<evidence type="ECO:0000313" key="3">
    <source>
        <dbReference type="Proteomes" id="UP000197025"/>
    </source>
</evidence>
<dbReference type="OrthoDB" id="162791at2"/>
<sequence length="123" mass="13789">MGTLILLHDRLSQTILFFVLICALWGFWRYLRGEGVRGDFWGALLILEGVILVQGLLGLGMILMRLWPARGGIHFLYGVVMALALPLVYAYTRGRDGRREQLIYSIVLAIMVGLTLRAIATGR</sequence>
<proteinExistence type="predicted"/>
<feature type="transmembrane region" description="Helical" evidence="1">
    <location>
        <begin position="102"/>
        <end position="120"/>
    </location>
</feature>
<feature type="transmembrane region" description="Helical" evidence="1">
    <location>
        <begin position="43"/>
        <end position="67"/>
    </location>
</feature>
<evidence type="ECO:0000256" key="1">
    <source>
        <dbReference type="SAM" id="Phobius"/>
    </source>
</evidence>